<evidence type="ECO:0000256" key="1">
    <source>
        <dbReference type="SAM" id="MobiDB-lite"/>
    </source>
</evidence>
<reference evidence="3" key="1">
    <citation type="submission" date="2018-01" db="EMBL/GenBank/DDBJ databases">
        <title>An insight into the sialome of Amazonian anophelines.</title>
        <authorList>
            <person name="Ribeiro J.M."/>
            <person name="Scarpassa V."/>
            <person name="Calvo E."/>
        </authorList>
    </citation>
    <scope>NUCLEOTIDE SEQUENCE</scope>
</reference>
<accession>A0A2M4D393</accession>
<organism evidence="3">
    <name type="scientific">Anopheles darlingi</name>
    <name type="common">Mosquito</name>
    <dbReference type="NCBI Taxonomy" id="43151"/>
    <lineage>
        <taxon>Eukaryota</taxon>
        <taxon>Metazoa</taxon>
        <taxon>Ecdysozoa</taxon>
        <taxon>Arthropoda</taxon>
        <taxon>Hexapoda</taxon>
        <taxon>Insecta</taxon>
        <taxon>Pterygota</taxon>
        <taxon>Neoptera</taxon>
        <taxon>Endopterygota</taxon>
        <taxon>Diptera</taxon>
        <taxon>Nematocera</taxon>
        <taxon>Culicoidea</taxon>
        <taxon>Culicidae</taxon>
        <taxon>Anophelinae</taxon>
        <taxon>Anopheles</taxon>
    </lineage>
</organism>
<keyword evidence="2" id="KW-0732">Signal</keyword>
<dbReference type="AlphaFoldDB" id="A0A2M4D393"/>
<proteinExistence type="predicted"/>
<protein>
    <submittedName>
        <fullName evidence="3">Putative secreted protein</fullName>
    </submittedName>
</protein>
<feature type="signal peptide" evidence="2">
    <location>
        <begin position="1"/>
        <end position="25"/>
    </location>
</feature>
<feature type="compositionally biased region" description="Low complexity" evidence="1">
    <location>
        <begin position="36"/>
        <end position="48"/>
    </location>
</feature>
<evidence type="ECO:0000256" key="2">
    <source>
        <dbReference type="SAM" id="SignalP"/>
    </source>
</evidence>
<evidence type="ECO:0000313" key="3">
    <source>
        <dbReference type="EMBL" id="MBW72042.1"/>
    </source>
</evidence>
<dbReference type="EMBL" id="GGFL01007864">
    <property type="protein sequence ID" value="MBW72042.1"/>
    <property type="molecule type" value="Transcribed_RNA"/>
</dbReference>
<name>A0A2M4D393_ANODA</name>
<feature type="compositionally biased region" description="Pro residues" evidence="1">
    <location>
        <begin position="22"/>
        <end position="35"/>
    </location>
</feature>
<sequence>MPEAVRLMAPLACCLLLDPSPPVSSTPEPNPPLPPANESSSLFTSTVPPSAPAALLTASSASSRAYCISHLITTSARSIDKRRYSAEVFAVKPSRCIELIICCTSWCRTG</sequence>
<feature type="chain" id="PRO_5014727543" evidence="2">
    <location>
        <begin position="26"/>
        <end position="110"/>
    </location>
</feature>
<feature type="region of interest" description="Disordered" evidence="1">
    <location>
        <begin position="22"/>
        <end position="48"/>
    </location>
</feature>